<evidence type="ECO:0000313" key="10">
    <source>
        <dbReference type="Proteomes" id="UP000776651"/>
    </source>
</evidence>
<name>A0ABS7JEI6_9SPHN</name>
<dbReference type="EC" id="6.3.5.3" evidence="8"/>
<evidence type="ECO:0000313" key="9">
    <source>
        <dbReference type="EMBL" id="MBX7488366.1"/>
    </source>
</evidence>
<feature type="active site" evidence="8">
    <location>
        <position position="197"/>
    </location>
</feature>
<dbReference type="EMBL" id="JAIGNQ010000002">
    <property type="protein sequence ID" value="MBX7488366.1"/>
    <property type="molecule type" value="Genomic_DNA"/>
</dbReference>
<proteinExistence type="inferred from homology"/>
<sequence>MAFRAAVITFPGSNCDRDMAVAIERVSRTAPIRVWHGDAHLPEDLDFIALPGGFSYGDYLRSGAMAANSPIMQSVKRRAERGVPVLGVCNGFQVLTEAGLLPGALMRNASQNFICRTVALKVENDRSLFTSGYAAGQTIDIPVAHHDGNYFADDETLDMLEGEGRVAFRYVENCNGSQRDIAGVLNAEGNVLGMMPHPERAVEQAHGGTDGLALFENAIKTLVSA</sequence>
<evidence type="ECO:0000256" key="4">
    <source>
        <dbReference type="ARBA" id="ARBA00022755"/>
    </source>
</evidence>
<evidence type="ECO:0000256" key="7">
    <source>
        <dbReference type="ARBA" id="ARBA00022962"/>
    </source>
</evidence>
<dbReference type="NCBIfam" id="TIGR01737">
    <property type="entry name" value="FGAM_synth_I"/>
    <property type="match status" value="1"/>
</dbReference>
<comment type="subcellular location">
    <subcellularLocation>
        <location evidence="8">Cytoplasm</location>
    </subcellularLocation>
</comment>
<dbReference type="NCBIfam" id="NF002957">
    <property type="entry name" value="PRK03619.1"/>
    <property type="match status" value="1"/>
</dbReference>
<comment type="function">
    <text evidence="8">Part of the phosphoribosylformylglycinamidine synthase complex involved in the purines biosynthetic pathway. Catalyzes the ATP-dependent conversion of formylglycinamide ribonucleotide (FGAR) and glutamine to yield formylglycinamidine ribonucleotide (FGAM) and glutamate. The FGAM synthase complex is composed of three subunits. PurQ produces an ammonia molecule by converting glutamine to glutamate. PurL transfers the ammonia molecule to FGAR to form FGAM in an ATP-dependent manner. PurS interacts with PurQ and PurL and is thought to assist in the transfer of the ammonia molecule from PurQ to PurL.</text>
</comment>
<dbReference type="Gene3D" id="3.40.50.880">
    <property type="match status" value="1"/>
</dbReference>
<comment type="subunit">
    <text evidence="8">Part of the FGAM synthase complex composed of 1 PurL, 1 PurQ and 2 PurS subunits.</text>
</comment>
<reference evidence="9 10" key="1">
    <citation type="submission" date="2021-08" db="EMBL/GenBank/DDBJ databases">
        <title>Comparative Genomics Analysis of the Genus Qipengyuania Reveals Extensive Genetic Diversity and Metabolic Versatility, Including the Description of Fifteen Novel Species.</title>
        <authorList>
            <person name="Liu Y."/>
        </authorList>
    </citation>
    <scope>NUCLEOTIDE SEQUENCE [LARGE SCALE GENOMIC DNA]</scope>
    <source>
        <strain evidence="9 10">GH25</strain>
    </source>
</reference>
<accession>A0ABS7JEI6</accession>
<keyword evidence="4 8" id="KW-0658">Purine biosynthesis</keyword>
<keyword evidence="1 8" id="KW-0963">Cytoplasm</keyword>
<dbReference type="InterPro" id="IPR010075">
    <property type="entry name" value="PRibForGlyAmidine_synth_PurQ"/>
</dbReference>
<dbReference type="SMART" id="SM01211">
    <property type="entry name" value="GATase_5"/>
    <property type="match status" value="1"/>
</dbReference>
<feature type="active site" evidence="8">
    <location>
        <position position="199"/>
    </location>
</feature>
<keyword evidence="6 8" id="KW-0067">ATP-binding</keyword>
<dbReference type="PANTHER" id="PTHR47552">
    <property type="entry name" value="PHOSPHORIBOSYLFORMYLGLYCINAMIDINE SYNTHASE SUBUNIT PURQ"/>
    <property type="match status" value="1"/>
</dbReference>
<keyword evidence="2 8" id="KW-0436">Ligase</keyword>
<feature type="active site" description="Nucleophile" evidence="8">
    <location>
        <position position="89"/>
    </location>
</feature>
<evidence type="ECO:0000256" key="5">
    <source>
        <dbReference type="ARBA" id="ARBA00022801"/>
    </source>
</evidence>
<gene>
    <name evidence="8 9" type="primary">purQ</name>
    <name evidence="9" type="ORF">K3177_07550</name>
</gene>
<dbReference type="PANTHER" id="PTHR47552:SF1">
    <property type="entry name" value="PHOSPHORIBOSYLFORMYLGLYCINAMIDINE SYNTHASE SUBUNIT PURQ"/>
    <property type="match status" value="1"/>
</dbReference>
<dbReference type="SUPFAM" id="SSF52317">
    <property type="entry name" value="Class I glutamine amidotransferase-like"/>
    <property type="match status" value="1"/>
</dbReference>
<dbReference type="CDD" id="cd01740">
    <property type="entry name" value="GATase1_FGAR_AT"/>
    <property type="match status" value="1"/>
</dbReference>
<dbReference type="Pfam" id="PF13507">
    <property type="entry name" value="GATase_5"/>
    <property type="match status" value="1"/>
</dbReference>
<evidence type="ECO:0000256" key="8">
    <source>
        <dbReference type="HAMAP-Rule" id="MF_00421"/>
    </source>
</evidence>
<keyword evidence="10" id="KW-1185">Reference proteome</keyword>
<evidence type="ECO:0000256" key="3">
    <source>
        <dbReference type="ARBA" id="ARBA00022741"/>
    </source>
</evidence>
<dbReference type="PROSITE" id="PS51273">
    <property type="entry name" value="GATASE_TYPE_1"/>
    <property type="match status" value="1"/>
</dbReference>
<dbReference type="RefSeq" id="WP_221597760.1">
    <property type="nucleotide sequence ID" value="NZ_JAIGNQ010000002.1"/>
</dbReference>
<dbReference type="PIRSF" id="PIRSF001586">
    <property type="entry name" value="FGAM_synth_I"/>
    <property type="match status" value="1"/>
</dbReference>
<evidence type="ECO:0000256" key="2">
    <source>
        <dbReference type="ARBA" id="ARBA00022598"/>
    </source>
</evidence>
<dbReference type="Proteomes" id="UP000776651">
    <property type="component" value="Unassembled WGS sequence"/>
</dbReference>
<comment type="catalytic activity">
    <reaction evidence="8">
        <text>L-glutamine + H2O = L-glutamate + NH4(+)</text>
        <dbReference type="Rhea" id="RHEA:15889"/>
        <dbReference type="ChEBI" id="CHEBI:15377"/>
        <dbReference type="ChEBI" id="CHEBI:28938"/>
        <dbReference type="ChEBI" id="CHEBI:29985"/>
        <dbReference type="ChEBI" id="CHEBI:58359"/>
        <dbReference type="EC" id="3.5.1.2"/>
    </reaction>
</comment>
<comment type="catalytic activity">
    <reaction evidence="8">
        <text>N(2)-formyl-N(1)-(5-phospho-beta-D-ribosyl)glycinamide + L-glutamine + ATP + H2O = 2-formamido-N(1)-(5-O-phospho-beta-D-ribosyl)acetamidine + L-glutamate + ADP + phosphate + H(+)</text>
        <dbReference type="Rhea" id="RHEA:17129"/>
        <dbReference type="ChEBI" id="CHEBI:15377"/>
        <dbReference type="ChEBI" id="CHEBI:15378"/>
        <dbReference type="ChEBI" id="CHEBI:29985"/>
        <dbReference type="ChEBI" id="CHEBI:30616"/>
        <dbReference type="ChEBI" id="CHEBI:43474"/>
        <dbReference type="ChEBI" id="CHEBI:58359"/>
        <dbReference type="ChEBI" id="CHEBI:147286"/>
        <dbReference type="ChEBI" id="CHEBI:147287"/>
        <dbReference type="ChEBI" id="CHEBI:456216"/>
        <dbReference type="EC" id="6.3.5.3"/>
    </reaction>
</comment>
<keyword evidence="3 8" id="KW-0547">Nucleotide-binding</keyword>
<organism evidence="9 10">
    <name type="scientific">Qipengyuania pacifica</name>
    <dbReference type="NCBI Taxonomy" id="2860199"/>
    <lineage>
        <taxon>Bacteria</taxon>
        <taxon>Pseudomonadati</taxon>
        <taxon>Pseudomonadota</taxon>
        <taxon>Alphaproteobacteria</taxon>
        <taxon>Sphingomonadales</taxon>
        <taxon>Erythrobacteraceae</taxon>
        <taxon>Qipengyuania</taxon>
    </lineage>
</organism>
<comment type="caution">
    <text evidence="9">The sequence shown here is derived from an EMBL/GenBank/DDBJ whole genome shotgun (WGS) entry which is preliminary data.</text>
</comment>
<evidence type="ECO:0000256" key="1">
    <source>
        <dbReference type="ARBA" id="ARBA00022490"/>
    </source>
</evidence>
<dbReference type="EC" id="3.5.1.2" evidence="8"/>
<comment type="pathway">
    <text evidence="8">Purine metabolism; IMP biosynthesis via de novo pathway; 5-amino-1-(5-phospho-D-ribosyl)imidazole from N(2)-formyl-N(1)-(5-phospho-D-ribosyl)glycinamide: step 1/2.</text>
</comment>
<dbReference type="HAMAP" id="MF_00421">
    <property type="entry name" value="PurQ"/>
    <property type="match status" value="1"/>
</dbReference>
<dbReference type="InterPro" id="IPR029062">
    <property type="entry name" value="Class_I_gatase-like"/>
</dbReference>
<keyword evidence="5 8" id="KW-0378">Hydrolase</keyword>
<protein>
    <recommendedName>
        <fullName evidence="8">Phosphoribosylformylglycinamidine synthase subunit PurQ</fullName>
        <shortName evidence="8">FGAM synthase</shortName>
        <ecNumber evidence="8">6.3.5.3</ecNumber>
    </recommendedName>
    <alternativeName>
        <fullName evidence="8">Formylglycinamide ribonucleotide amidotransferase subunit I</fullName>
        <shortName evidence="8">FGAR amidotransferase I</shortName>
        <shortName evidence="8">FGAR-AT I</shortName>
    </alternativeName>
    <alternativeName>
        <fullName evidence="8">Glutaminase PurQ</fullName>
        <ecNumber evidence="8">3.5.1.2</ecNumber>
    </alternativeName>
    <alternativeName>
        <fullName evidence="8">Phosphoribosylformylglycinamidine synthase subunit I</fullName>
    </alternativeName>
</protein>
<evidence type="ECO:0000256" key="6">
    <source>
        <dbReference type="ARBA" id="ARBA00022840"/>
    </source>
</evidence>
<keyword evidence="7 8" id="KW-0315">Glutamine amidotransferase</keyword>